<name>A0AAF0AQS9_9CAUD</name>
<accession>A0AAF0AQS9</accession>
<protein>
    <recommendedName>
        <fullName evidence="3">DNA maturase A</fullName>
    </recommendedName>
</protein>
<dbReference type="Pfam" id="PF11123">
    <property type="entry name" value="DNA_Packaging_2"/>
    <property type="match status" value="1"/>
</dbReference>
<dbReference type="InterPro" id="IPR024345">
    <property type="entry name" value="DNA_matur_Phage_T7-like"/>
</dbReference>
<organism evidence="1 2">
    <name type="scientific">Cronobacter phage EspYZU13</name>
    <dbReference type="NCBI Taxonomy" id="3003790"/>
    <lineage>
        <taxon>Viruses</taxon>
        <taxon>Duplodnaviria</taxon>
        <taxon>Heunggongvirae</taxon>
        <taxon>Uroviricota</taxon>
        <taxon>Caudoviricetes</taxon>
        <taxon>Autographivirales</taxon>
        <taxon>Autonotataviridae</taxon>
        <taxon>Melnykvirinae</taxon>
        <taxon>Cronosvirus</taxon>
        <taxon>Cronosvirus EspYZU13</taxon>
    </lineage>
</organism>
<sequence>MSEQMTEDEKLDLFKQMLADMDNEKLAKLLLNKSLQKLALLLEEDMATAADFNVIRAILKDNNIGIVPTRENAMGKLQEKLKERSAEADKGNNIIPVDELTQVDIGDFIMRH</sequence>
<dbReference type="EMBL" id="OP819285">
    <property type="protein sequence ID" value="WBF78432.1"/>
    <property type="molecule type" value="Genomic_DNA"/>
</dbReference>
<keyword evidence="2" id="KW-1185">Reference proteome</keyword>
<evidence type="ECO:0000313" key="2">
    <source>
        <dbReference type="Proteomes" id="UP001211143"/>
    </source>
</evidence>
<evidence type="ECO:0008006" key="3">
    <source>
        <dbReference type="Google" id="ProtNLM"/>
    </source>
</evidence>
<evidence type="ECO:0000313" key="1">
    <source>
        <dbReference type="EMBL" id="WBF78432.1"/>
    </source>
</evidence>
<proteinExistence type="predicted"/>
<reference evidence="1" key="1">
    <citation type="submission" date="2022-11" db="EMBL/GenBank/DDBJ databases">
        <authorList>
            <person name="Yang Z.-Q."/>
            <person name="Zhang Y.-S."/>
        </authorList>
    </citation>
    <scope>NUCLEOTIDE SEQUENCE</scope>
</reference>
<dbReference type="Proteomes" id="UP001211143">
    <property type="component" value="Segment"/>
</dbReference>